<protein>
    <submittedName>
        <fullName evidence="3">Porin family protein</fullName>
    </submittedName>
</protein>
<dbReference type="InterPro" id="IPR011250">
    <property type="entry name" value="OMP/PagP_B-barrel"/>
</dbReference>
<feature type="transmembrane region" description="Helical" evidence="2">
    <location>
        <begin position="46"/>
        <end position="70"/>
    </location>
</feature>
<name>A0A9P4DZA9_9BACE</name>
<dbReference type="SUPFAM" id="SSF56925">
    <property type="entry name" value="OMPA-like"/>
    <property type="match status" value="1"/>
</dbReference>
<evidence type="ECO:0000313" key="3">
    <source>
        <dbReference type="EMBL" id="KAA5496936.1"/>
    </source>
</evidence>
<evidence type="ECO:0000256" key="1">
    <source>
        <dbReference type="SAM" id="MobiDB-lite"/>
    </source>
</evidence>
<dbReference type="Gene3D" id="2.40.160.20">
    <property type="match status" value="1"/>
</dbReference>
<dbReference type="AlphaFoldDB" id="A0A9P4DZA9"/>
<evidence type="ECO:0000313" key="4">
    <source>
        <dbReference type="Proteomes" id="UP000368418"/>
    </source>
</evidence>
<feature type="region of interest" description="Disordered" evidence="1">
    <location>
        <begin position="156"/>
        <end position="179"/>
    </location>
</feature>
<keyword evidence="2" id="KW-1133">Transmembrane helix</keyword>
<comment type="caution">
    <text evidence="3">The sequence shown here is derived from an EMBL/GenBank/DDBJ whole genome shotgun (WGS) entry which is preliminary data.</text>
</comment>
<evidence type="ECO:0000256" key="2">
    <source>
        <dbReference type="SAM" id="Phobius"/>
    </source>
</evidence>
<keyword evidence="2" id="KW-0812">Transmembrane</keyword>
<dbReference type="RefSeq" id="WP_122118846.1">
    <property type="nucleotide sequence ID" value="NZ_CACRTB010000020.1"/>
</dbReference>
<gene>
    <name evidence="3" type="ORF">F2Y31_15065</name>
</gene>
<dbReference type="EMBL" id="VVYD01000015">
    <property type="protein sequence ID" value="KAA5496936.1"/>
    <property type="molecule type" value="Genomic_DNA"/>
</dbReference>
<sequence>MKKENDEITDLFRTRLADAGMNVRDGFWEELSQEIPVACQQRRRLLLFRVAAAASVLLVLAASSATFLYLSPKEEMEEAFTKIAVANGGQLDGDGIRVNQLPLPVEPVLPKPAPKSYGMLSQYTEEDSLSITFSMSFSFSATTSIGNGNRYGNQGHNGYWQATNGNTESSDSRKEQYETGESVVRKISTKKNRWAMKAQVGTAFPAEDGVYKMPVSVGVTVERKLNDYLGIETGLLYSNLRSAGQHLHYLGIPVKINVTLLDTKKVDLYATVGGIIDKCIAGAPDNSFKEEPVQLAVTAGIGINYKINDRLALFAEPGVSHHFKTDSKLATVRTKRPTNFNLLCGLRMTY</sequence>
<keyword evidence="2" id="KW-0472">Membrane</keyword>
<proteinExistence type="predicted"/>
<accession>A0A9P4DZA9</accession>
<reference evidence="3 4" key="1">
    <citation type="journal article" date="2019" name="Nat. Med.">
        <title>A library of human gut bacterial isolates paired with longitudinal multiomics data enables mechanistic microbiome research.</title>
        <authorList>
            <person name="Poyet M."/>
            <person name="Groussin M."/>
            <person name="Gibbons S.M."/>
            <person name="Avila-Pacheco J."/>
            <person name="Jiang X."/>
            <person name="Kearney S.M."/>
            <person name="Perrotta A.R."/>
            <person name="Berdy B."/>
            <person name="Zhao S."/>
            <person name="Lieberman T.D."/>
            <person name="Swanson P.K."/>
            <person name="Smith M."/>
            <person name="Roesemann S."/>
            <person name="Alexander J.E."/>
            <person name="Rich S.A."/>
            <person name="Livny J."/>
            <person name="Vlamakis H."/>
            <person name="Clish C."/>
            <person name="Bullock K."/>
            <person name="Deik A."/>
            <person name="Scott J."/>
            <person name="Pierce K.A."/>
            <person name="Xavier R.J."/>
            <person name="Alm E.J."/>
        </authorList>
    </citation>
    <scope>NUCLEOTIDE SEQUENCE [LARGE SCALE GENOMIC DNA]</scope>
    <source>
        <strain evidence="3 4">BIOML-A19</strain>
    </source>
</reference>
<dbReference type="Proteomes" id="UP000368418">
    <property type="component" value="Unassembled WGS sequence"/>
</dbReference>
<organism evidence="3 4">
    <name type="scientific">Bacteroides caccae</name>
    <dbReference type="NCBI Taxonomy" id="47678"/>
    <lineage>
        <taxon>Bacteria</taxon>
        <taxon>Pseudomonadati</taxon>
        <taxon>Bacteroidota</taxon>
        <taxon>Bacteroidia</taxon>
        <taxon>Bacteroidales</taxon>
        <taxon>Bacteroidaceae</taxon>
        <taxon>Bacteroides</taxon>
    </lineage>
</organism>
<feature type="compositionally biased region" description="Polar residues" evidence="1">
    <location>
        <begin position="156"/>
        <end position="169"/>
    </location>
</feature>